<feature type="modified residue" description="N6-(pyridoxal phosphate)lysine" evidence="2 3">
    <location>
        <position position="44"/>
    </location>
</feature>
<dbReference type="PIRSF" id="PIRSF004848">
    <property type="entry name" value="YBL036c_PLPDEIII"/>
    <property type="match status" value="1"/>
</dbReference>
<comment type="cofactor">
    <cofactor evidence="3">
        <name>pyridoxal 5'-phosphate</name>
        <dbReference type="ChEBI" id="CHEBI:597326"/>
    </cofactor>
</comment>
<dbReference type="InterPro" id="IPR011078">
    <property type="entry name" value="PyrdxlP_homeostasis"/>
</dbReference>
<dbReference type="HAMAP" id="MF_02087">
    <property type="entry name" value="PLP_homeostasis"/>
    <property type="match status" value="1"/>
</dbReference>
<dbReference type="CDD" id="cd00635">
    <property type="entry name" value="PLPDE_III_YBL036c_like"/>
    <property type="match status" value="1"/>
</dbReference>
<dbReference type="AlphaFoldDB" id="A0A249MS45"/>
<feature type="region of interest" description="Disordered" evidence="5">
    <location>
        <begin position="223"/>
        <end position="248"/>
    </location>
</feature>
<evidence type="ECO:0000259" key="6">
    <source>
        <dbReference type="Pfam" id="PF01168"/>
    </source>
</evidence>
<dbReference type="GO" id="GO:0030170">
    <property type="term" value="F:pyridoxal phosphate binding"/>
    <property type="evidence" value="ECO:0007669"/>
    <property type="project" value="UniProtKB-UniRule"/>
</dbReference>
<evidence type="ECO:0000256" key="4">
    <source>
        <dbReference type="RuleBase" id="RU004514"/>
    </source>
</evidence>
<evidence type="ECO:0000256" key="3">
    <source>
        <dbReference type="PIRSR" id="PIRSR004848-1"/>
    </source>
</evidence>
<evidence type="ECO:0000313" key="8">
    <source>
        <dbReference type="Proteomes" id="UP000217141"/>
    </source>
</evidence>
<dbReference type="PANTHER" id="PTHR10146:SF14">
    <property type="entry name" value="PYRIDOXAL PHOSPHATE HOMEOSTASIS PROTEIN"/>
    <property type="match status" value="1"/>
</dbReference>
<accession>A0A249MS45</accession>
<keyword evidence="1 2" id="KW-0663">Pyridoxal phosphate</keyword>
<dbReference type="Gene3D" id="3.20.20.10">
    <property type="entry name" value="Alanine racemase"/>
    <property type="match status" value="1"/>
</dbReference>
<dbReference type="KEGG" id="shyd:CJD35_05760"/>
<dbReference type="FunFam" id="3.20.20.10:FF:000018">
    <property type="entry name" value="Pyridoxal phosphate homeostasis protein"/>
    <property type="match status" value="1"/>
</dbReference>
<evidence type="ECO:0000256" key="2">
    <source>
        <dbReference type="HAMAP-Rule" id="MF_02087"/>
    </source>
</evidence>
<dbReference type="Proteomes" id="UP000217141">
    <property type="component" value="Chromosome I"/>
</dbReference>
<dbReference type="PANTHER" id="PTHR10146">
    <property type="entry name" value="PROLINE SYNTHETASE CO-TRANSCRIBED BACTERIAL HOMOLOG PROTEIN"/>
    <property type="match status" value="1"/>
</dbReference>
<feature type="domain" description="Alanine racemase N-terminal" evidence="6">
    <location>
        <begin position="36"/>
        <end position="228"/>
    </location>
</feature>
<gene>
    <name evidence="7" type="ORF">CJD35_05760</name>
</gene>
<reference evidence="7 8" key="1">
    <citation type="submission" date="2017-08" db="EMBL/GenBank/DDBJ databases">
        <title>Whole Genome Sequence of Sphingobium hydrophobicum C1: Insights into Adaption to the Electronic-waste Contaminated Sediment.</title>
        <authorList>
            <person name="Song D."/>
            <person name="Chen X."/>
            <person name="Xu M."/>
        </authorList>
    </citation>
    <scope>NUCLEOTIDE SEQUENCE [LARGE SCALE GENOMIC DNA]</scope>
    <source>
        <strain evidence="7 8">C1</strain>
    </source>
</reference>
<dbReference type="NCBIfam" id="TIGR00044">
    <property type="entry name" value="YggS family pyridoxal phosphate-dependent enzyme"/>
    <property type="match status" value="1"/>
</dbReference>
<evidence type="ECO:0000256" key="5">
    <source>
        <dbReference type="SAM" id="MobiDB-lite"/>
    </source>
</evidence>
<dbReference type="RefSeq" id="WP_095686909.1">
    <property type="nucleotide sequence ID" value="NZ_CP022745.1"/>
</dbReference>
<organism evidence="7 8">
    <name type="scientific">Sphingobium xenophagum</name>
    <dbReference type="NCBI Taxonomy" id="121428"/>
    <lineage>
        <taxon>Bacteria</taxon>
        <taxon>Pseudomonadati</taxon>
        <taxon>Pseudomonadota</taxon>
        <taxon>Alphaproteobacteria</taxon>
        <taxon>Sphingomonadales</taxon>
        <taxon>Sphingomonadaceae</taxon>
        <taxon>Sphingobium</taxon>
    </lineage>
</organism>
<comment type="function">
    <text evidence="2">Pyridoxal 5'-phosphate (PLP)-binding protein, which is involved in PLP homeostasis.</text>
</comment>
<dbReference type="Pfam" id="PF01168">
    <property type="entry name" value="Ala_racemase_N"/>
    <property type="match status" value="1"/>
</dbReference>
<dbReference type="InterPro" id="IPR029066">
    <property type="entry name" value="PLP-binding_barrel"/>
</dbReference>
<evidence type="ECO:0000256" key="1">
    <source>
        <dbReference type="ARBA" id="ARBA00022898"/>
    </source>
</evidence>
<dbReference type="InterPro" id="IPR001608">
    <property type="entry name" value="Ala_racemase_N"/>
</dbReference>
<dbReference type="SUPFAM" id="SSF51419">
    <property type="entry name" value="PLP-binding barrel"/>
    <property type="match status" value="1"/>
</dbReference>
<sequence length="248" mass="26133">MTTDSSIATQDAASRLATIQDEIAKAARLTGRTADAITLIAISKTKDAAAIQPLIDAGQRVFGENRVQEAQEKWPALRQAHPDIRLHLVGQLQSNKAADAVALFDVIHSLDRPSLLTALAKAMDAQGKRVPCYVQVNIGAEPQKGGCAIADTPALIAAARAADIPLLGLMAVPPADVEPAPYFALLAKMAREESLPRLSMGMSSDYETTIMLGATDIRVGTALFGDRPPPARPVPRSGLGMLRNSPGA</sequence>
<proteinExistence type="inferred from homology"/>
<name>A0A249MS45_SPHXE</name>
<dbReference type="EMBL" id="CP022745">
    <property type="protein sequence ID" value="ASY44014.1"/>
    <property type="molecule type" value="Genomic_DNA"/>
</dbReference>
<protein>
    <recommendedName>
        <fullName evidence="2">Pyridoxal phosphate homeostasis protein</fullName>
        <shortName evidence="2">PLP homeostasis protein</shortName>
    </recommendedName>
</protein>
<evidence type="ECO:0000313" key="7">
    <source>
        <dbReference type="EMBL" id="ASY44014.1"/>
    </source>
</evidence>
<comment type="similarity">
    <text evidence="2 4">Belongs to the pyridoxal phosphate-binding protein YggS/PROSC family.</text>
</comment>